<dbReference type="InterPro" id="IPR045063">
    <property type="entry name" value="Dynamin_N"/>
</dbReference>
<evidence type="ECO:0000313" key="4">
    <source>
        <dbReference type="EMBL" id="NFN36625.1"/>
    </source>
</evidence>
<dbReference type="SUPFAM" id="SSF52540">
    <property type="entry name" value="P-loop containing nucleoside triphosphate hydrolases"/>
    <property type="match status" value="1"/>
</dbReference>
<dbReference type="OrthoDB" id="1875373at2"/>
<dbReference type="EMBL" id="SWOV01000043">
    <property type="protein sequence ID" value="NFF88901.1"/>
    <property type="molecule type" value="Genomic_DNA"/>
</dbReference>
<protein>
    <submittedName>
        <fullName evidence="2">GTP-binding protein</fullName>
    </submittedName>
</protein>
<evidence type="ECO:0000259" key="1">
    <source>
        <dbReference type="Pfam" id="PF00350"/>
    </source>
</evidence>
<dbReference type="RefSeq" id="WP_041083391.1">
    <property type="nucleotide sequence ID" value="NZ_JACBBU010000005.1"/>
</dbReference>
<reference evidence="2 5" key="1">
    <citation type="submission" date="2019-02" db="EMBL/GenBank/DDBJ databases">
        <title>Genome sequencing of Clostridium botulinum clinical isolates.</title>
        <authorList>
            <person name="Brunt J."/>
            <person name="Van Vliet A.H.M."/>
            <person name="Stringer S.C."/>
            <person name="Grant K.A."/>
            <person name="Carter A.C."/>
            <person name="Peck M.W."/>
        </authorList>
    </citation>
    <scope>NUCLEOTIDE SEQUENCE [LARGE SCALE GENOMIC DNA]</scope>
    <source>
        <strain evidence="2 5">H113700579</strain>
    </source>
</reference>
<dbReference type="PANTHER" id="PTHR43681">
    <property type="entry name" value="TRANSMEMBRANE GTPASE FZO"/>
    <property type="match status" value="1"/>
</dbReference>
<feature type="domain" description="Dynamin N-terminal" evidence="1">
    <location>
        <begin position="44"/>
        <end position="184"/>
    </location>
</feature>
<proteinExistence type="predicted"/>
<evidence type="ECO:0000313" key="3">
    <source>
        <dbReference type="EMBL" id="NFF88901.1"/>
    </source>
</evidence>
<evidence type="ECO:0000313" key="5">
    <source>
        <dbReference type="Proteomes" id="UP000472355"/>
    </source>
</evidence>
<evidence type="ECO:0000313" key="7">
    <source>
        <dbReference type="Proteomes" id="UP000476820"/>
    </source>
</evidence>
<accession>A0A0C2SPB1</accession>
<dbReference type="Pfam" id="PF00350">
    <property type="entry name" value="Dynamin_N"/>
    <property type="match status" value="1"/>
</dbReference>
<name>A0A0C2SPB1_CLOBO</name>
<gene>
    <name evidence="2" type="ORF">EXM65_10030</name>
    <name evidence="3" type="ORF">FC774_13655</name>
    <name evidence="4" type="ORF">FDB51_16245</name>
</gene>
<dbReference type="Proteomes" id="UP000473681">
    <property type="component" value="Unassembled WGS sequence"/>
</dbReference>
<dbReference type="Proteomes" id="UP000472355">
    <property type="component" value="Unassembled WGS sequence"/>
</dbReference>
<dbReference type="EMBL" id="SGKU01000025">
    <property type="protein sequence ID" value="NFA42902.1"/>
    <property type="molecule type" value="Genomic_DNA"/>
</dbReference>
<evidence type="ECO:0000313" key="6">
    <source>
        <dbReference type="Proteomes" id="UP000473681"/>
    </source>
</evidence>
<dbReference type="AlphaFoldDB" id="A0A0C2SPB1"/>
<dbReference type="InterPro" id="IPR051943">
    <property type="entry name" value="TRAFAC_Dynamin-like_GTPase"/>
</dbReference>
<organism evidence="2 5">
    <name type="scientific">Clostridium botulinum</name>
    <dbReference type="NCBI Taxonomy" id="1491"/>
    <lineage>
        <taxon>Bacteria</taxon>
        <taxon>Bacillati</taxon>
        <taxon>Bacillota</taxon>
        <taxon>Clostridia</taxon>
        <taxon>Eubacteriales</taxon>
        <taxon>Clostridiaceae</taxon>
        <taxon>Clostridium</taxon>
    </lineage>
</organism>
<dbReference type="Proteomes" id="UP000476820">
    <property type="component" value="Unassembled WGS sequence"/>
</dbReference>
<evidence type="ECO:0000313" key="2">
    <source>
        <dbReference type="EMBL" id="NFA42902.1"/>
    </source>
</evidence>
<comment type="caution">
    <text evidence="2">The sequence shown here is derived from an EMBL/GenBank/DDBJ whole genome shotgun (WGS) entry which is preliminary data.</text>
</comment>
<sequence length="600" mass="69468">MNNFERCISRQKSIDSIVKTLGNDDITEKNFLVKDKIMNPSHYVVMLGETSSGKSTLINGLFKDKILLESVKPTTGVVTEVVISGEKEEQLIAVNKDSSTKVIDKDIFDKLLVNYNKDLHKLKYVGKANNSKYNGMRIFDTPGYGSLVEYHEESLKSFIPQSDFIVYVVSYKVGIGDDDFQFLKYVGEIISEDVEVILAINMCPKDLSEDNKRILEIKKGVNKCIKKDAKTFFIESNKEKHPDTSMLWEYVYERVNDEDKKEELANSLKNYQDYILNECNIKINSKVANVESKKEGIEERLNILGEFLDRKHEILTTIDRGFTKIKVSSIKLIDKSAIDVKNKITEYVHDESKWTKKEETYTLMQNYYVPNLINEETETLMRDIESEIILLDKSIEEILKEAIAKLEEKIKVSIPSYTEVIEGVLKQHIGDEIQQATGEMFRKATAKEDKDSISNPEDINLNKLGHIVDTKSYKHTHENLKYLLKAIKASSIKAITKYLTVFTESVFYLYDSLTWQKKINEISLKAIDNWAEDVEMSIRRYLDSLRETNKDEIMSLFDALNEEFKEDEKKLEDISGEELIRLKKEIEFLLHRCLYMSMNK</sequence>
<dbReference type="EMBL" id="SWVK01000027">
    <property type="protein sequence ID" value="NFN36625.1"/>
    <property type="molecule type" value="Genomic_DNA"/>
</dbReference>
<dbReference type="InterPro" id="IPR027417">
    <property type="entry name" value="P-loop_NTPase"/>
</dbReference>
<dbReference type="PANTHER" id="PTHR43681:SF1">
    <property type="entry name" value="SARCALUMENIN"/>
    <property type="match status" value="1"/>
</dbReference>
<dbReference type="Gene3D" id="3.40.50.300">
    <property type="entry name" value="P-loop containing nucleotide triphosphate hydrolases"/>
    <property type="match status" value="1"/>
</dbReference>
<reference evidence="6 7" key="2">
    <citation type="submission" date="2019-04" db="EMBL/GenBank/DDBJ databases">
        <title>Genome sequencing of Clostridium botulinum Groups I-IV and Clostridium butyricum.</title>
        <authorList>
            <person name="Brunt J."/>
            <person name="Van Vliet A.H.M."/>
            <person name="Stringer S.C."/>
            <person name="Carter A.T."/>
            <person name="Peck M.W."/>
        </authorList>
    </citation>
    <scope>NUCLEOTIDE SEQUENCE [LARGE SCALE GENOMIC DNA]</scope>
    <source>
        <strain evidence="3 7">1605</strain>
        <strain evidence="4 6">CB-K-33E</strain>
    </source>
</reference>